<comment type="subcellular location">
    <subcellularLocation>
        <location evidence="1 8">Cell membrane</location>
        <topology evidence="1 8">Multi-pass membrane protein</topology>
    </subcellularLocation>
</comment>
<dbReference type="GO" id="GO:0030424">
    <property type="term" value="C:axon"/>
    <property type="evidence" value="ECO:0007669"/>
    <property type="project" value="TreeGrafter"/>
</dbReference>
<keyword evidence="4 8" id="KW-1133">Transmembrane helix</keyword>
<comment type="function">
    <text evidence="8">Gustatory receptor which mediates acceptance or avoidance behavior, depending on its substrates.</text>
</comment>
<dbReference type="GO" id="GO:0008049">
    <property type="term" value="P:male courtship behavior"/>
    <property type="evidence" value="ECO:0007669"/>
    <property type="project" value="TreeGrafter"/>
</dbReference>
<feature type="transmembrane region" description="Helical" evidence="8">
    <location>
        <begin position="329"/>
        <end position="349"/>
    </location>
</feature>
<dbReference type="InterPro" id="IPR013604">
    <property type="entry name" value="7TM_chemorcpt"/>
</dbReference>
<keyword evidence="10" id="KW-1185">Reference proteome</keyword>
<proteinExistence type="inferred from homology"/>
<dbReference type="GO" id="GO:0007635">
    <property type="term" value="P:chemosensory behavior"/>
    <property type="evidence" value="ECO:0007669"/>
    <property type="project" value="TreeGrafter"/>
</dbReference>
<dbReference type="OrthoDB" id="8176814at2759"/>
<dbReference type="GO" id="GO:0007165">
    <property type="term" value="P:signal transduction"/>
    <property type="evidence" value="ECO:0007669"/>
    <property type="project" value="UniProtKB-KW"/>
</dbReference>
<evidence type="ECO:0000256" key="7">
    <source>
        <dbReference type="ARBA" id="ARBA00023224"/>
    </source>
</evidence>
<name>A0A9N9TUA5_PHYSR</name>
<dbReference type="PANTHER" id="PTHR21143">
    <property type="entry name" value="INVERTEBRATE GUSTATORY RECEPTOR"/>
    <property type="match status" value="1"/>
</dbReference>
<comment type="similarity">
    <text evidence="8">Belongs to the insect chemoreceptor superfamily. Gustatory receptor (GR) family.</text>
</comment>
<gene>
    <name evidence="9" type="ORF">PHYEVI_LOCUS8733</name>
</gene>
<comment type="caution">
    <text evidence="8">Lacks conserved residue(s) required for the propagation of feature annotation.</text>
</comment>
<feature type="transmembrane region" description="Helical" evidence="8">
    <location>
        <begin position="408"/>
        <end position="426"/>
    </location>
</feature>
<feature type="transmembrane region" description="Helical" evidence="8">
    <location>
        <begin position="142"/>
        <end position="165"/>
    </location>
</feature>
<feature type="transmembrane region" description="Helical" evidence="8">
    <location>
        <begin position="15"/>
        <end position="33"/>
    </location>
</feature>
<dbReference type="Proteomes" id="UP001153712">
    <property type="component" value="Chromosome 5"/>
</dbReference>
<evidence type="ECO:0000256" key="8">
    <source>
        <dbReference type="RuleBase" id="RU363108"/>
    </source>
</evidence>
<dbReference type="GO" id="GO:0043025">
    <property type="term" value="C:neuronal cell body"/>
    <property type="evidence" value="ECO:0007669"/>
    <property type="project" value="TreeGrafter"/>
</dbReference>
<dbReference type="GO" id="GO:0030425">
    <property type="term" value="C:dendrite"/>
    <property type="evidence" value="ECO:0007669"/>
    <property type="project" value="TreeGrafter"/>
</dbReference>
<dbReference type="Pfam" id="PF08395">
    <property type="entry name" value="7tm_7"/>
    <property type="match status" value="1"/>
</dbReference>
<evidence type="ECO:0000256" key="2">
    <source>
        <dbReference type="ARBA" id="ARBA00022475"/>
    </source>
</evidence>
<keyword evidence="3 8" id="KW-0812">Transmembrane</keyword>
<keyword evidence="5 8" id="KW-0472">Membrane</keyword>
<feature type="transmembrane region" description="Helical" evidence="8">
    <location>
        <begin position="185"/>
        <end position="205"/>
    </location>
</feature>
<evidence type="ECO:0000256" key="4">
    <source>
        <dbReference type="ARBA" id="ARBA00022989"/>
    </source>
</evidence>
<keyword evidence="7 8" id="KW-0807">Transducer</keyword>
<dbReference type="EMBL" id="OU900098">
    <property type="protein sequence ID" value="CAG9862418.1"/>
    <property type="molecule type" value="Genomic_DNA"/>
</dbReference>
<evidence type="ECO:0000256" key="1">
    <source>
        <dbReference type="ARBA" id="ARBA00004651"/>
    </source>
</evidence>
<evidence type="ECO:0000313" key="9">
    <source>
        <dbReference type="EMBL" id="CAG9862418.1"/>
    </source>
</evidence>
<dbReference type="AlphaFoldDB" id="A0A9N9TUA5"/>
<keyword evidence="2 8" id="KW-1003">Cell membrane</keyword>
<feature type="transmembrane region" description="Helical" evidence="8">
    <location>
        <begin position="88"/>
        <end position="110"/>
    </location>
</feature>
<dbReference type="PANTHER" id="PTHR21143:SF123">
    <property type="entry name" value="GUSTATORY RECEPTOR FOR SUGAR TASTE 43A-RELATED"/>
    <property type="match status" value="1"/>
</dbReference>
<sequence length="429" mass="49415">MIVEDLYVSTPTFEAIQPLLITSRLFGLFPISYKKNGTNYRLKWSLVYAVYSYSLCVGLALWTMIGMSLDLKNDPEHSLRMTDEKTRFVTGGDVSIVVIIVIFATATLHLKIKKFWKLMITLNQADSIIPLRNSKRYRDASILFIAVVVVTLSLILTFDISSWFVKLHARGLNPLDYLQYYFAFYLNYSIMIMMEVFYWHVIYLIKIRISLLNGDLRKVKEKINFKEGNYFFEKIVGKVYLDRFSRSSSRQTACLSSTGTIIKNEENSELGKRLIMLSILHDKIFEAVTIVNNSIEFCIHVVMLSCLLHLIVTPYFLLKGIIKENSGTYYVLLQSAWLIGHIGRVLIIVEPCQYCINEYKKTSNLICELLTYEVDNEVKKAMTILSLQLSYCKLRFSSCGFFKINRSLLTSIAGAVTTYLVILFQFSDT</sequence>
<dbReference type="GO" id="GO:0005886">
    <property type="term" value="C:plasma membrane"/>
    <property type="evidence" value="ECO:0007669"/>
    <property type="project" value="UniProtKB-SubCell"/>
</dbReference>
<organism evidence="9 10">
    <name type="scientific">Phyllotreta striolata</name>
    <name type="common">Striped flea beetle</name>
    <name type="synonym">Crioceris striolata</name>
    <dbReference type="NCBI Taxonomy" id="444603"/>
    <lineage>
        <taxon>Eukaryota</taxon>
        <taxon>Metazoa</taxon>
        <taxon>Ecdysozoa</taxon>
        <taxon>Arthropoda</taxon>
        <taxon>Hexapoda</taxon>
        <taxon>Insecta</taxon>
        <taxon>Pterygota</taxon>
        <taxon>Neoptera</taxon>
        <taxon>Endopterygota</taxon>
        <taxon>Coleoptera</taxon>
        <taxon>Polyphaga</taxon>
        <taxon>Cucujiformia</taxon>
        <taxon>Chrysomeloidea</taxon>
        <taxon>Chrysomelidae</taxon>
        <taxon>Galerucinae</taxon>
        <taxon>Alticini</taxon>
        <taxon>Phyllotreta</taxon>
    </lineage>
</organism>
<dbReference type="GO" id="GO:0050909">
    <property type="term" value="P:sensory perception of taste"/>
    <property type="evidence" value="ECO:0007669"/>
    <property type="project" value="InterPro"/>
</dbReference>
<evidence type="ECO:0000256" key="6">
    <source>
        <dbReference type="ARBA" id="ARBA00023170"/>
    </source>
</evidence>
<evidence type="ECO:0000256" key="3">
    <source>
        <dbReference type="ARBA" id="ARBA00022692"/>
    </source>
</evidence>
<feature type="transmembrane region" description="Helical" evidence="8">
    <location>
        <begin position="45"/>
        <end position="68"/>
    </location>
</feature>
<evidence type="ECO:0000313" key="10">
    <source>
        <dbReference type="Proteomes" id="UP001153712"/>
    </source>
</evidence>
<feature type="transmembrane region" description="Helical" evidence="8">
    <location>
        <begin position="297"/>
        <end position="317"/>
    </location>
</feature>
<reference evidence="9" key="1">
    <citation type="submission" date="2022-01" db="EMBL/GenBank/DDBJ databases">
        <authorList>
            <person name="King R."/>
        </authorList>
    </citation>
    <scope>NUCLEOTIDE SEQUENCE</scope>
</reference>
<keyword evidence="6 8" id="KW-0675">Receptor</keyword>
<protein>
    <recommendedName>
        <fullName evidence="8">Gustatory receptor</fullName>
    </recommendedName>
</protein>
<accession>A0A9N9TUA5</accession>
<evidence type="ECO:0000256" key="5">
    <source>
        <dbReference type="ARBA" id="ARBA00023136"/>
    </source>
</evidence>